<dbReference type="Proteomes" id="UP000000305">
    <property type="component" value="Unassembled WGS sequence"/>
</dbReference>
<dbReference type="KEGG" id="dpx:DAPPUDRAFT_106817"/>
<keyword evidence="3" id="KW-1185">Reference proteome</keyword>
<organism evidence="2 3">
    <name type="scientific">Daphnia pulex</name>
    <name type="common">Water flea</name>
    <dbReference type="NCBI Taxonomy" id="6669"/>
    <lineage>
        <taxon>Eukaryota</taxon>
        <taxon>Metazoa</taxon>
        <taxon>Ecdysozoa</taxon>
        <taxon>Arthropoda</taxon>
        <taxon>Crustacea</taxon>
        <taxon>Branchiopoda</taxon>
        <taxon>Diplostraca</taxon>
        <taxon>Cladocera</taxon>
        <taxon>Anomopoda</taxon>
        <taxon>Daphniidae</taxon>
        <taxon>Daphnia</taxon>
    </lineage>
</organism>
<accession>E9GV14</accession>
<dbReference type="HOGENOM" id="CLU_2075512_0_0_1"/>
<feature type="transmembrane region" description="Helical" evidence="1">
    <location>
        <begin position="20"/>
        <end position="40"/>
    </location>
</feature>
<keyword evidence="1" id="KW-0812">Transmembrane</keyword>
<reference evidence="2 3" key="1">
    <citation type="journal article" date="2011" name="Science">
        <title>The ecoresponsive genome of Daphnia pulex.</title>
        <authorList>
            <person name="Colbourne J.K."/>
            <person name="Pfrender M.E."/>
            <person name="Gilbert D."/>
            <person name="Thomas W.K."/>
            <person name="Tucker A."/>
            <person name="Oakley T.H."/>
            <person name="Tokishita S."/>
            <person name="Aerts A."/>
            <person name="Arnold G.J."/>
            <person name="Basu M.K."/>
            <person name="Bauer D.J."/>
            <person name="Caceres C.E."/>
            <person name="Carmel L."/>
            <person name="Casola C."/>
            <person name="Choi J.H."/>
            <person name="Detter J.C."/>
            <person name="Dong Q."/>
            <person name="Dusheyko S."/>
            <person name="Eads B.D."/>
            <person name="Frohlich T."/>
            <person name="Geiler-Samerotte K.A."/>
            <person name="Gerlach D."/>
            <person name="Hatcher P."/>
            <person name="Jogdeo S."/>
            <person name="Krijgsveld J."/>
            <person name="Kriventseva E.V."/>
            <person name="Kultz D."/>
            <person name="Laforsch C."/>
            <person name="Lindquist E."/>
            <person name="Lopez J."/>
            <person name="Manak J.R."/>
            <person name="Muller J."/>
            <person name="Pangilinan J."/>
            <person name="Patwardhan R.P."/>
            <person name="Pitluck S."/>
            <person name="Pritham E.J."/>
            <person name="Rechtsteiner A."/>
            <person name="Rho M."/>
            <person name="Rogozin I.B."/>
            <person name="Sakarya O."/>
            <person name="Salamov A."/>
            <person name="Schaack S."/>
            <person name="Shapiro H."/>
            <person name="Shiga Y."/>
            <person name="Skalitzky C."/>
            <person name="Smith Z."/>
            <person name="Souvorov A."/>
            <person name="Sung W."/>
            <person name="Tang Z."/>
            <person name="Tsuchiya D."/>
            <person name="Tu H."/>
            <person name="Vos H."/>
            <person name="Wang M."/>
            <person name="Wolf Y.I."/>
            <person name="Yamagata H."/>
            <person name="Yamada T."/>
            <person name="Ye Y."/>
            <person name="Shaw J.R."/>
            <person name="Andrews J."/>
            <person name="Crease T.J."/>
            <person name="Tang H."/>
            <person name="Lucas S.M."/>
            <person name="Robertson H.M."/>
            <person name="Bork P."/>
            <person name="Koonin E.V."/>
            <person name="Zdobnov E.M."/>
            <person name="Grigoriev I.V."/>
            <person name="Lynch M."/>
            <person name="Boore J.L."/>
        </authorList>
    </citation>
    <scope>NUCLEOTIDE SEQUENCE [LARGE SCALE GENOMIC DNA]</scope>
</reference>
<dbReference type="EMBL" id="GL732567">
    <property type="protein sequence ID" value="EFX76694.1"/>
    <property type="molecule type" value="Genomic_DNA"/>
</dbReference>
<evidence type="ECO:0000313" key="3">
    <source>
        <dbReference type="Proteomes" id="UP000000305"/>
    </source>
</evidence>
<gene>
    <name evidence="2" type="ORF">DAPPUDRAFT_106817</name>
</gene>
<sequence>MTDVKTVGDVAKPWWLQNPTQLFSTTFFLFPALLVLSMSVKCHCQWLHLVKQICADRLLLESFNLLDIVDGVEKIPAADSNQKLIDAWKFKDVHARHYLFATIERQQQNTPQLACLYW</sequence>
<keyword evidence="1" id="KW-1133">Transmembrane helix</keyword>
<dbReference type="AlphaFoldDB" id="E9GV14"/>
<protein>
    <submittedName>
        <fullName evidence="2">Uncharacterized protein</fullName>
    </submittedName>
</protein>
<proteinExistence type="predicted"/>
<evidence type="ECO:0000313" key="2">
    <source>
        <dbReference type="EMBL" id="EFX76694.1"/>
    </source>
</evidence>
<keyword evidence="1" id="KW-0472">Membrane</keyword>
<name>E9GV14_DAPPU</name>
<dbReference type="InParanoid" id="E9GV14"/>
<evidence type="ECO:0000256" key="1">
    <source>
        <dbReference type="SAM" id="Phobius"/>
    </source>
</evidence>